<dbReference type="Proteomes" id="UP000662572">
    <property type="component" value="Unassembled WGS sequence"/>
</dbReference>
<evidence type="ECO:0000313" key="3">
    <source>
        <dbReference type="Proteomes" id="UP000662572"/>
    </source>
</evidence>
<proteinExistence type="predicted"/>
<dbReference type="AlphaFoldDB" id="A0A918URY6"/>
<accession>A0A918URY6</accession>
<dbReference type="InterPro" id="IPR025588">
    <property type="entry name" value="YcxB-like_C"/>
</dbReference>
<evidence type="ECO:0000313" key="2">
    <source>
        <dbReference type="EMBL" id="GGZ29980.1"/>
    </source>
</evidence>
<dbReference type="Pfam" id="PF14317">
    <property type="entry name" value="YcxB"/>
    <property type="match status" value="1"/>
</dbReference>
<keyword evidence="3" id="KW-1185">Reference proteome</keyword>
<reference evidence="2" key="1">
    <citation type="journal article" date="2014" name="Int. J. Syst. Evol. Microbiol.">
        <title>Complete genome sequence of Corynebacterium casei LMG S-19264T (=DSM 44701T), isolated from a smear-ripened cheese.</title>
        <authorList>
            <consortium name="US DOE Joint Genome Institute (JGI-PGF)"/>
            <person name="Walter F."/>
            <person name="Albersmeier A."/>
            <person name="Kalinowski J."/>
            <person name="Ruckert C."/>
        </authorList>
    </citation>
    <scope>NUCLEOTIDE SEQUENCE</scope>
    <source>
        <strain evidence="2">KCTC 32296</strain>
    </source>
</reference>
<name>A0A918URY6_9CAUL</name>
<feature type="domain" description="YcxB-like C-terminal" evidence="1">
    <location>
        <begin position="34"/>
        <end position="89"/>
    </location>
</feature>
<reference evidence="2" key="2">
    <citation type="submission" date="2020-09" db="EMBL/GenBank/DDBJ databases">
        <authorList>
            <person name="Sun Q."/>
            <person name="Kim S."/>
        </authorList>
    </citation>
    <scope>NUCLEOTIDE SEQUENCE</scope>
    <source>
        <strain evidence="2">KCTC 32296</strain>
    </source>
</reference>
<comment type="caution">
    <text evidence="2">The sequence shown here is derived from an EMBL/GenBank/DDBJ whole genome shotgun (WGS) entry which is preliminary data.</text>
</comment>
<organism evidence="2 3">
    <name type="scientific">Asticcacaulis endophyticus</name>
    <dbReference type="NCBI Taxonomy" id="1395890"/>
    <lineage>
        <taxon>Bacteria</taxon>
        <taxon>Pseudomonadati</taxon>
        <taxon>Pseudomonadota</taxon>
        <taxon>Alphaproteobacteria</taxon>
        <taxon>Caulobacterales</taxon>
        <taxon>Caulobacteraceae</taxon>
        <taxon>Asticcacaulis</taxon>
    </lineage>
</organism>
<evidence type="ECO:0000259" key="1">
    <source>
        <dbReference type="Pfam" id="PF14317"/>
    </source>
</evidence>
<sequence length="104" mass="11755">MFVASPLINYLTQLLIFVISPVSRRENQVEITSSKLFKSSGNKDSETDWAKIYDVSETRKTILLFYNKNSAIIIPKSAFDSSDDADVFAKASSKHWLLAKDTTF</sequence>
<dbReference type="EMBL" id="BMZB01000001">
    <property type="protein sequence ID" value="GGZ29980.1"/>
    <property type="molecule type" value="Genomic_DNA"/>
</dbReference>
<gene>
    <name evidence="2" type="ORF">GCM10011273_15150</name>
</gene>
<protein>
    <recommendedName>
        <fullName evidence="1">YcxB-like C-terminal domain-containing protein</fullName>
    </recommendedName>
</protein>